<dbReference type="AlphaFoldDB" id="A0AAV5NPQ0"/>
<feature type="signal peptide" evidence="1">
    <location>
        <begin position="1"/>
        <end position="21"/>
    </location>
</feature>
<gene>
    <name evidence="2" type="ORF">GCM10007932_16740</name>
</gene>
<keyword evidence="1" id="KW-0732">Signal</keyword>
<proteinExistence type="predicted"/>
<comment type="caution">
    <text evidence="2">The sequence shown here is derived from an EMBL/GenBank/DDBJ whole genome shotgun (WGS) entry which is preliminary data.</text>
</comment>
<evidence type="ECO:0000313" key="2">
    <source>
        <dbReference type="EMBL" id="GLQ72314.1"/>
    </source>
</evidence>
<dbReference type="EMBL" id="BSNX01000013">
    <property type="protein sequence ID" value="GLQ72314.1"/>
    <property type="molecule type" value="Genomic_DNA"/>
</dbReference>
<feature type="chain" id="PRO_5043461846" evidence="1">
    <location>
        <begin position="22"/>
        <end position="155"/>
    </location>
</feature>
<evidence type="ECO:0000313" key="3">
    <source>
        <dbReference type="Proteomes" id="UP001156690"/>
    </source>
</evidence>
<accession>A0AAV5NPQ0</accession>
<reference evidence="3" key="1">
    <citation type="journal article" date="2019" name="Int. J. Syst. Evol. Microbiol.">
        <title>The Global Catalogue of Microorganisms (GCM) 10K type strain sequencing project: providing services to taxonomists for standard genome sequencing and annotation.</title>
        <authorList>
            <consortium name="The Broad Institute Genomics Platform"/>
            <consortium name="The Broad Institute Genome Sequencing Center for Infectious Disease"/>
            <person name="Wu L."/>
            <person name="Ma J."/>
        </authorList>
    </citation>
    <scope>NUCLEOTIDE SEQUENCE [LARGE SCALE GENOMIC DNA]</scope>
    <source>
        <strain evidence="3">NBRC 15640</strain>
    </source>
</reference>
<evidence type="ECO:0000256" key="1">
    <source>
        <dbReference type="SAM" id="SignalP"/>
    </source>
</evidence>
<keyword evidence="3" id="KW-1185">Reference proteome</keyword>
<name>A0AAV5NPQ0_9VIBR</name>
<protein>
    <submittedName>
        <fullName evidence="2">Uncharacterized protein</fullName>
    </submittedName>
</protein>
<dbReference type="RefSeq" id="WP_126606877.1">
    <property type="nucleotide sequence ID" value="NZ_AP025145.1"/>
</dbReference>
<dbReference type="Proteomes" id="UP001156690">
    <property type="component" value="Unassembled WGS sequence"/>
</dbReference>
<sequence length="155" mass="16716">MKMKSILALTVSTFLSVSALAKPVHVLVENVTNSPLDLITEMVNMEGPVEAESGERALYASENHQVAVLDSSIVLQQGSSLEKERFNGAKAIVIVGSPKDNMQVSQTLLGYGIEDDYIVITNVDEPKNMTLTYFTKVDTASDAETAKALIKAAIK</sequence>
<organism evidence="2 3">
    <name type="scientific">Vibrio penaeicida</name>
    <dbReference type="NCBI Taxonomy" id="104609"/>
    <lineage>
        <taxon>Bacteria</taxon>
        <taxon>Pseudomonadati</taxon>
        <taxon>Pseudomonadota</taxon>
        <taxon>Gammaproteobacteria</taxon>
        <taxon>Vibrionales</taxon>
        <taxon>Vibrionaceae</taxon>
        <taxon>Vibrio</taxon>
    </lineage>
</organism>